<evidence type="ECO:0000313" key="1">
    <source>
        <dbReference type="EMBL" id="PZP45098.1"/>
    </source>
</evidence>
<proteinExistence type="predicted"/>
<dbReference type="InterPro" id="IPR003718">
    <property type="entry name" value="OsmC/Ohr_fam"/>
</dbReference>
<dbReference type="Pfam" id="PF02566">
    <property type="entry name" value="OsmC"/>
    <property type="match status" value="1"/>
</dbReference>
<evidence type="ECO:0000313" key="2">
    <source>
        <dbReference type="Proteomes" id="UP000249645"/>
    </source>
</evidence>
<dbReference type="Proteomes" id="UP000249645">
    <property type="component" value="Unassembled WGS sequence"/>
</dbReference>
<sequence length="134" mass="14662">MTSKIIYLGELRTESTHVQSGTKIQTDAPTDNHGKGEVFSPTDMVANSLGTCMITTMGIKANAMDITLDGTEAEVTKIMVADPRRIGEIKVSIRFPKMDISEKDKTILENTALTCPVAKSLSPELIQTVSFEWQ</sequence>
<organism evidence="1 2">
    <name type="scientific">Pseudopedobacter saltans</name>
    <dbReference type="NCBI Taxonomy" id="151895"/>
    <lineage>
        <taxon>Bacteria</taxon>
        <taxon>Pseudomonadati</taxon>
        <taxon>Bacteroidota</taxon>
        <taxon>Sphingobacteriia</taxon>
        <taxon>Sphingobacteriales</taxon>
        <taxon>Sphingobacteriaceae</taxon>
        <taxon>Pseudopedobacter</taxon>
    </lineage>
</organism>
<comment type="caution">
    <text evidence="1">The sequence shown here is derived from an EMBL/GenBank/DDBJ whole genome shotgun (WGS) entry which is preliminary data.</text>
</comment>
<name>A0A2W5EPB2_9SPHI</name>
<dbReference type="Gene3D" id="3.30.300.20">
    <property type="match status" value="1"/>
</dbReference>
<dbReference type="AlphaFoldDB" id="A0A2W5EPB2"/>
<accession>A0A2W5EPB2</accession>
<reference evidence="1 2" key="1">
    <citation type="submission" date="2017-11" db="EMBL/GenBank/DDBJ databases">
        <title>Infants hospitalized years apart are colonized by the same room-sourced microbial strains.</title>
        <authorList>
            <person name="Brooks B."/>
            <person name="Olm M.R."/>
            <person name="Firek B.A."/>
            <person name="Baker R."/>
            <person name="Thomas B.C."/>
            <person name="Morowitz M.J."/>
            <person name="Banfield J.F."/>
        </authorList>
    </citation>
    <scope>NUCLEOTIDE SEQUENCE [LARGE SCALE GENOMIC DNA]</scope>
    <source>
        <strain evidence="1">S2_009_000_R2_76</strain>
    </source>
</reference>
<gene>
    <name evidence="1" type="ORF">DI598_13765</name>
</gene>
<dbReference type="SUPFAM" id="SSF82784">
    <property type="entry name" value="OsmC-like"/>
    <property type="match status" value="1"/>
</dbReference>
<dbReference type="PANTHER" id="PTHR39624:SF2">
    <property type="entry name" value="OSMC-LIKE PROTEIN"/>
    <property type="match status" value="1"/>
</dbReference>
<dbReference type="InterPro" id="IPR015946">
    <property type="entry name" value="KH_dom-like_a/b"/>
</dbReference>
<dbReference type="PANTHER" id="PTHR39624">
    <property type="entry name" value="PROTEIN INVOLVED IN RIMO-MEDIATED BETA-METHYLTHIOLATION OF RIBOSOMAL PROTEIN S12 YCAO"/>
    <property type="match status" value="1"/>
</dbReference>
<dbReference type="InterPro" id="IPR036102">
    <property type="entry name" value="OsmC/Ohrsf"/>
</dbReference>
<dbReference type="EMBL" id="QFOI01000285">
    <property type="protein sequence ID" value="PZP45098.1"/>
    <property type="molecule type" value="Genomic_DNA"/>
</dbReference>
<protein>
    <submittedName>
        <fullName evidence="1">Osmotically inducible protein OsmC</fullName>
    </submittedName>
</protein>